<evidence type="ECO:0000256" key="4">
    <source>
        <dbReference type="ARBA" id="ARBA00022614"/>
    </source>
</evidence>
<dbReference type="Pfam" id="PF13855">
    <property type="entry name" value="LRR_8"/>
    <property type="match status" value="1"/>
</dbReference>
<evidence type="ECO:0000256" key="1">
    <source>
        <dbReference type="ARBA" id="ARBA00004251"/>
    </source>
</evidence>
<evidence type="ECO:0000256" key="6">
    <source>
        <dbReference type="ARBA" id="ARBA00022737"/>
    </source>
</evidence>
<dbReference type="PRINTS" id="PR00019">
    <property type="entry name" value="LEURICHRPT"/>
</dbReference>
<dbReference type="RefSeq" id="XP_060667236.1">
    <property type="nucleotide sequence ID" value="XM_060811253.1"/>
</dbReference>
<feature type="transmembrane region" description="Helical" evidence="11">
    <location>
        <begin position="209"/>
        <end position="232"/>
    </location>
</feature>
<reference evidence="13" key="1">
    <citation type="submission" date="2025-08" db="UniProtKB">
        <authorList>
            <consortium name="RefSeq"/>
        </authorList>
    </citation>
    <scope>IDENTIFICATION</scope>
    <source>
        <tissue evidence="13">Seedling</tissue>
    </source>
</reference>
<sequence length="259" mass="29248">MARFPFKKLRILDLADNEFSGKLPTKYFESLMAMMEANTTKLEYMGEDYYQDSVLMEMKGILIELVKIQTIFTTIDLSKNNFEGEIPKLLGNLRSLKGLNFSHNKLTGSIPPSLGNLSSLEWLDLSSNQLVGRIPQQLTDITFLEVLNLSNNSLDGPIPSGKQFDTFENTSYSGNLGLCGLPLTKTCSNDVDEVQKEGDEYEQTNGFDIWKIIVIGYGCGVVVGISIGYMVLSDRRIALFFMKKLGGERWIRRIRRWKG</sequence>
<gene>
    <name evidence="13" type="primary">LOC132799238</name>
</gene>
<keyword evidence="7 11" id="KW-1133">Transmembrane helix</keyword>
<dbReference type="SUPFAM" id="SSF52058">
    <property type="entry name" value="L domain-like"/>
    <property type="match status" value="1"/>
</dbReference>
<keyword evidence="4" id="KW-0433">Leucine-rich repeat</keyword>
<keyword evidence="9" id="KW-0675">Receptor</keyword>
<keyword evidence="3" id="KW-1003">Cell membrane</keyword>
<keyword evidence="5 11" id="KW-0812">Transmembrane</keyword>
<evidence type="ECO:0000256" key="5">
    <source>
        <dbReference type="ARBA" id="ARBA00022692"/>
    </source>
</evidence>
<accession>A0ABM3ZRX8</accession>
<keyword evidence="12" id="KW-1185">Reference proteome</keyword>
<dbReference type="PANTHER" id="PTHR27004">
    <property type="entry name" value="RECEPTOR-LIKE PROTEIN 12 ISOFORM X1"/>
    <property type="match status" value="1"/>
</dbReference>
<name>A0ABM3ZRX8_ZIZJJ</name>
<dbReference type="PANTHER" id="PTHR27004:SF428">
    <property type="entry name" value="OS01G0160600 PROTEIN"/>
    <property type="match status" value="1"/>
</dbReference>
<evidence type="ECO:0000256" key="3">
    <source>
        <dbReference type="ARBA" id="ARBA00022475"/>
    </source>
</evidence>
<evidence type="ECO:0000256" key="11">
    <source>
        <dbReference type="SAM" id="Phobius"/>
    </source>
</evidence>
<dbReference type="Gene3D" id="3.80.10.10">
    <property type="entry name" value="Ribonuclease Inhibitor"/>
    <property type="match status" value="1"/>
</dbReference>
<evidence type="ECO:0000256" key="10">
    <source>
        <dbReference type="ARBA" id="ARBA00023180"/>
    </source>
</evidence>
<proteinExistence type="inferred from homology"/>
<evidence type="ECO:0000256" key="7">
    <source>
        <dbReference type="ARBA" id="ARBA00022989"/>
    </source>
</evidence>
<comment type="similarity">
    <text evidence="2">Belongs to the RLP family.</text>
</comment>
<keyword evidence="10" id="KW-0325">Glycoprotein</keyword>
<evidence type="ECO:0000256" key="2">
    <source>
        <dbReference type="ARBA" id="ARBA00009592"/>
    </source>
</evidence>
<dbReference type="InterPro" id="IPR001611">
    <property type="entry name" value="Leu-rich_rpt"/>
</dbReference>
<dbReference type="Proteomes" id="UP001652623">
    <property type="component" value="Chromosome 9"/>
</dbReference>
<keyword evidence="6" id="KW-0677">Repeat</keyword>
<dbReference type="InterPro" id="IPR032675">
    <property type="entry name" value="LRR_dom_sf"/>
</dbReference>
<organism evidence="12 13">
    <name type="scientific">Ziziphus jujuba</name>
    <name type="common">Chinese jujube</name>
    <name type="synonym">Ziziphus sativa</name>
    <dbReference type="NCBI Taxonomy" id="326968"/>
    <lineage>
        <taxon>Eukaryota</taxon>
        <taxon>Viridiplantae</taxon>
        <taxon>Streptophyta</taxon>
        <taxon>Embryophyta</taxon>
        <taxon>Tracheophyta</taxon>
        <taxon>Spermatophyta</taxon>
        <taxon>Magnoliopsida</taxon>
        <taxon>eudicotyledons</taxon>
        <taxon>Gunneridae</taxon>
        <taxon>Pentapetalae</taxon>
        <taxon>rosids</taxon>
        <taxon>fabids</taxon>
        <taxon>Rosales</taxon>
        <taxon>Rhamnaceae</taxon>
        <taxon>Paliureae</taxon>
        <taxon>Ziziphus</taxon>
    </lineage>
</organism>
<evidence type="ECO:0000256" key="9">
    <source>
        <dbReference type="ARBA" id="ARBA00023170"/>
    </source>
</evidence>
<evidence type="ECO:0000313" key="13">
    <source>
        <dbReference type="RefSeq" id="XP_060667236.1"/>
    </source>
</evidence>
<evidence type="ECO:0000313" key="12">
    <source>
        <dbReference type="Proteomes" id="UP001652623"/>
    </source>
</evidence>
<dbReference type="Pfam" id="PF00560">
    <property type="entry name" value="LRR_1"/>
    <property type="match status" value="2"/>
</dbReference>
<dbReference type="GeneID" id="132799238"/>
<comment type="subcellular location">
    <subcellularLocation>
        <location evidence="1">Cell membrane</location>
        <topology evidence="1">Single-pass type I membrane protein</topology>
    </subcellularLocation>
</comment>
<evidence type="ECO:0000256" key="8">
    <source>
        <dbReference type="ARBA" id="ARBA00023136"/>
    </source>
</evidence>
<keyword evidence="8 11" id="KW-0472">Membrane</keyword>
<protein>
    <submittedName>
        <fullName evidence="13">Receptor-like protein 9DC3</fullName>
    </submittedName>
</protein>